<keyword evidence="1" id="KW-0812">Transmembrane</keyword>
<feature type="domain" description="DUF6534" evidence="2">
    <location>
        <begin position="167"/>
        <end position="258"/>
    </location>
</feature>
<dbReference type="Pfam" id="PF20152">
    <property type="entry name" value="DUF6534"/>
    <property type="match status" value="1"/>
</dbReference>
<keyword evidence="1" id="KW-0472">Membrane</keyword>
<evidence type="ECO:0000259" key="2">
    <source>
        <dbReference type="Pfam" id="PF20152"/>
    </source>
</evidence>
<dbReference type="PANTHER" id="PTHR40465:SF1">
    <property type="entry name" value="DUF6534 DOMAIN-CONTAINING PROTEIN"/>
    <property type="match status" value="1"/>
</dbReference>
<feature type="transmembrane region" description="Helical" evidence="1">
    <location>
        <begin position="12"/>
        <end position="35"/>
    </location>
</feature>
<organism evidence="3 4">
    <name type="scientific">Suillus placidus</name>
    <dbReference type="NCBI Taxonomy" id="48579"/>
    <lineage>
        <taxon>Eukaryota</taxon>
        <taxon>Fungi</taxon>
        <taxon>Dikarya</taxon>
        <taxon>Basidiomycota</taxon>
        <taxon>Agaricomycotina</taxon>
        <taxon>Agaricomycetes</taxon>
        <taxon>Agaricomycetidae</taxon>
        <taxon>Boletales</taxon>
        <taxon>Suillineae</taxon>
        <taxon>Suillaceae</taxon>
        <taxon>Suillus</taxon>
    </lineage>
</organism>
<dbReference type="PANTHER" id="PTHR40465">
    <property type="entry name" value="CHROMOSOME 1, WHOLE GENOME SHOTGUN SEQUENCE"/>
    <property type="match status" value="1"/>
</dbReference>
<evidence type="ECO:0000256" key="1">
    <source>
        <dbReference type="SAM" id="Phobius"/>
    </source>
</evidence>
<feature type="transmembrane region" description="Helical" evidence="1">
    <location>
        <begin position="236"/>
        <end position="255"/>
    </location>
</feature>
<feature type="transmembrane region" description="Helical" evidence="1">
    <location>
        <begin position="90"/>
        <end position="109"/>
    </location>
</feature>
<accession>A0A9P7D6H1</accession>
<dbReference type="AlphaFoldDB" id="A0A9P7D6H1"/>
<evidence type="ECO:0000313" key="4">
    <source>
        <dbReference type="Proteomes" id="UP000714275"/>
    </source>
</evidence>
<gene>
    <name evidence="3" type="ORF">EV702DRAFT_1069660</name>
</gene>
<name>A0A9P7D6H1_9AGAM</name>
<feature type="transmembrane region" description="Helical" evidence="1">
    <location>
        <begin position="121"/>
        <end position="146"/>
    </location>
</feature>
<comment type="caution">
    <text evidence="3">The sequence shown here is derived from an EMBL/GenBank/DDBJ whole genome shotgun (WGS) entry which is preliminary data.</text>
</comment>
<feature type="transmembrane region" description="Helical" evidence="1">
    <location>
        <begin position="201"/>
        <end position="224"/>
    </location>
</feature>
<sequence length="279" mass="31605">MASNSTEVMWGPGLIGCIIATVLYGISFGQYIFYLRSFPRDSKRLKLFIMTVFLFETIHQCALLGIYWSILGLCRRSTSFECTTKLPWQMPLGVFMSYSVIFFVQCFYAHRVWIITGKNHWITGTICVLTTTSFVCGMTVGGLALYTRSPEVMFSTKWSPISGFTGALCDSIVTGSIWLFMRPARTGNVRRKSRNYISEMMWIFINMGLFSCIVAITMAVLYMFQDGLIGQFYTAAPGAVIGKSYMNSMMAVLNARKSIRERERLGYNLTELPTIPTIR</sequence>
<dbReference type="Proteomes" id="UP000714275">
    <property type="component" value="Unassembled WGS sequence"/>
</dbReference>
<dbReference type="InterPro" id="IPR045339">
    <property type="entry name" value="DUF6534"/>
</dbReference>
<keyword evidence="4" id="KW-1185">Reference proteome</keyword>
<dbReference type="OrthoDB" id="2971182at2759"/>
<feature type="transmembrane region" description="Helical" evidence="1">
    <location>
        <begin position="47"/>
        <end position="70"/>
    </location>
</feature>
<keyword evidence="1" id="KW-1133">Transmembrane helix</keyword>
<protein>
    <recommendedName>
        <fullName evidence="2">DUF6534 domain-containing protein</fullName>
    </recommendedName>
</protein>
<proteinExistence type="predicted"/>
<evidence type="ECO:0000313" key="3">
    <source>
        <dbReference type="EMBL" id="KAG1782085.1"/>
    </source>
</evidence>
<reference evidence="3" key="1">
    <citation type="journal article" date="2020" name="New Phytol.">
        <title>Comparative genomics reveals dynamic genome evolution in host specialist ectomycorrhizal fungi.</title>
        <authorList>
            <person name="Lofgren L.A."/>
            <person name="Nguyen N.H."/>
            <person name="Vilgalys R."/>
            <person name="Ruytinx J."/>
            <person name="Liao H.L."/>
            <person name="Branco S."/>
            <person name="Kuo A."/>
            <person name="LaButti K."/>
            <person name="Lipzen A."/>
            <person name="Andreopoulos W."/>
            <person name="Pangilinan J."/>
            <person name="Riley R."/>
            <person name="Hundley H."/>
            <person name="Na H."/>
            <person name="Barry K."/>
            <person name="Grigoriev I.V."/>
            <person name="Stajich J.E."/>
            <person name="Kennedy P.G."/>
        </authorList>
    </citation>
    <scope>NUCLEOTIDE SEQUENCE</scope>
    <source>
        <strain evidence="3">DOB743</strain>
    </source>
</reference>
<dbReference type="EMBL" id="JABBWD010000004">
    <property type="protein sequence ID" value="KAG1782085.1"/>
    <property type="molecule type" value="Genomic_DNA"/>
</dbReference>
<feature type="transmembrane region" description="Helical" evidence="1">
    <location>
        <begin position="158"/>
        <end position="180"/>
    </location>
</feature>